<evidence type="ECO:0000256" key="5">
    <source>
        <dbReference type="ARBA" id="ARBA00022692"/>
    </source>
</evidence>
<proteinExistence type="inferred from homology"/>
<dbReference type="GO" id="GO:0016020">
    <property type="term" value="C:membrane"/>
    <property type="evidence" value="ECO:0007669"/>
    <property type="project" value="UniProtKB-SubCell"/>
</dbReference>
<dbReference type="PANTHER" id="PTHR24305:SF29">
    <property type="entry name" value="BENZOATE-PARA-HYDROXYLASE"/>
    <property type="match status" value="1"/>
</dbReference>
<dbReference type="GeneID" id="54302019"/>
<dbReference type="Pfam" id="PF00067">
    <property type="entry name" value="p450"/>
    <property type="match status" value="1"/>
</dbReference>
<evidence type="ECO:0000313" key="15">
    <source>
        <dbReference type="EMBL" id="KAF2136205.1"/>
    </source>
</evidence>
<evidence type="ECO:0000256" key="1">
    <source>
        <dbReference type="ARBA" id="ARBA00001971"/>
    </source>
</evidence>
<dbReference type="GO" id="GO:0009403">
    <property type="term" value="P:toxin biosynthetic process"/>
    <property type="evidence" value="ECO:0007669"/>
    <property type="project" value="UniProtKB-ARBA"/>
</dbReference>
<dbReference type="GO" id="GO:0004497">
    <property type="term" value="F:monooxygenase activity"/>
    <property type="evidence" value="ECO:0007669"/>
    <property type="project" value="UniProtKB-KW"/>
</dbReference>
<feature type="binding site" description="axial binding residue" evidence="12">
    <location>
        <position position="458"/>
    </location>
    <ligand>
        <name>heme</name>
        <dbReference type="ChEBI" id="CHEBI:30413"/>
    </ligand>
    <ligandPart>
        <name>Fe</name>
        <dbReference type="ChEBI" id="CHEBI:18248"/>
    </ligandPart>
</feature>
<comment type="similarity">
    <text evidence="3 13">Belongs to the cytochrome P450 family.</text>
</comment>
<comment type="cofactor">
    <cofactor evidence="1 12">
        <name>heme</name>
        <dbReference type="ChEBI" id="CHEBI:30413"/>
    </cofactor>
</comment>
<evidence type="ECO:0000256" key="13">
    <source>
        <dbReference type="RuleBase" id="RU000461"/>
    </source>
</evidence>
<dbReference type="RefSeq" id="XP_033391923.1">
    <property type="nucleotide sequence ID" value="XM_033544523.1"/>
</dbReference>
<dbReference type="Proteomes" id="UP000799438">
    <property type="component" value="Unassembled WGS sequence"/>
</dbReference>
<dbReference type="SUPFAM" id="SSF48264">
    <property type="entry name" value="Cytochrome P450"/>
    <property type="match status" value="1"/>
</dbReference>
<dbReference type="InterPro" id="IPR017972">
    <property type="entry name" value="Cyt_P450_CS"/>
</dbReference>
<evidence type="ECO:0000256" key="10">
    <source>
        <dbReference type="ARBA" id="ARBA00023033"/>
    </source>
</evidence>
<keyword evidence="10 13" id="KW-0503">Monooxygenase</keyword>
<dbReference type="GO" id="GO:0020037">
    <property type="term" value="F:heme binding"/>
    <property type="evidence" value="ECO:0007669"/>
    <property type="project" value="InterPro"/>
</dbReference>
<evidence type="ECO:0008006" key="17">
    <source>
        <dbReference type="Google" id="ProtNLM"/>
    </source>
</evidence>
<comment type="subcellular location">
    <subcellularLocation>
        <location evidence="2">Membrane</location>
        <topology evidence="2">Single-pass membrane protein</topology>
    </subcellularLocation>
</comment>
<keyword evidence="7 14" id="KW-1133">Transmembrane helix</keyword>
<evidence type="ECO:0000256" key="6">
    <source>
        <dbReference type="ARBA" id="ARBA00022723"/>
    </source>
</evidence>
<dbReference type="Gene3D" id="1.10.630.10">
    <property type="entry name" value="Cytochrome P450"/>
    <property type="match status" value="1"/>
</dbReference>
<dbReference type="GO" id="GO:0005506">
    <property type="term" value="F:iron ion binding"/>
    <property type="evidence" value="ECO:0007669"/>
    <property type="project" value="InterPro"/>
</dbReference>
<keyword evidence="11 14" id="KW-0472">Membrane</keyword>
<keyword evidence="16" id="KW-1185">Reference proteome</keyword>
<evidence type="ECO:0000313" key="16">
    <source>
        <dbReference type="Proteomes" id="UP000799438"/>
    </source>
</evidence>
<evidence type="ECO:0000256" key="4">
    <source>
        <dbReference type="ARBA" id="ARBA00022617"/>
    </source>
</evidence>
<dbReference type="AlphaFoldDB" id="A0A6A6AZ22"/>
<keyword evidence="6 12" id="KW-0479">Metal-binding</keyword>
<evidence type="ECO:0000256" key="9">
    <source>
        <dbReference type="ARBA" id="ARBA00023004"/>
    </source>
</evidence>
<keyword evidence="9 12" id="KW-0408">Iron</keyword>
<dbReference type="OrthoDB" id="1470350at2759"/>
<evidence type="ECO:0000256" key="11">
    <source>
        <dbReference type="ARBA" id="ARBA00023136"/>
    </source>
</evidence>
<organism evidence="15 16">
    <name type="scientific">Aplosporella prunicola CBS 121167</name>
    <dbReference type="NCBI Taxonomy" id="1176127"/>
    <lineage>
        <taxon>Eukaryota</taxon>
        <taxon>Fungi</taxon>
        <taxon>Dikarya</taxon>
        <taxon>Ascomycota</taxon>
        <taxon>Pezizomycotina</taxon>
        <taxon>Dothideomycetes</taxon>
        <taxon>Dothideomycetes incertae sedis</taxon>
        <taxon>Botryosphaeriales</taxon>
        <taxon>Aplosporellaceae</taxon>
        <taxon>Aplosporella</taxon>
    </lineage>
</organism>
<keyword evidence="5 14" id="KW-0812">Transmembrane</keyword>
<protein>
    <recommendedName>
        <fullName evidence="17">Cytochrome P450</fullName>
    </recommendedName>
</protein>
<evidence type="ECO:0000256" key="8">
    <source>
        <dbReference type="ARBA" id="ARBA00023002"/>
    </source>
</evidence>
<dbReference type="InterPro" id="IPR001128">
    <property type="entry name" value="Cyt_P450"/>
</dbReference>
<dbReference type="InterPro" id="IPR036396">
    <property type="entry name" value="Cyt_P450_sf"/>
</dbReference>
<evidence type="ECO:0000256" key="2">
    <source>
        <dbReference type="ARBA" id="ARBA00004167"/>
    </source>
</evidence>
<dbReference type="InterPro" id="IPR002401">
    <property type="entry name" value="Cyt_P450_E_grp-I"/>
</dbReference>
<dbReference type="GO" id="GO:0016705">
    <property type="term" value="F:oxidoreductase activity, acting on paired donors, with incorporation or reduction of molecular oxygen"/>
    <property type="evidence" value="ECO:0007669"/>
    <property type="project" value="InterPro"/>
</dbReference>
<feature type="transmembrane region" description="Helical" evidence="14">
    <location>
        <begin position="15"/>
        <end position="36"/>
    </location>
</feature>
<accession>A0A6A6AZ22</accession>
<reference evidence="15" key="1">
    <citation type="journal article" date="2020" name="Stud. Mycol.">
        <title>101 Dothideomycetes genomes: a test case for predicting lifestyles and emergence of pathogens.</title>
        <authorList>
            <person name="Haridas S."/>
            <person name="Albert R."/>
            <person name="Binder M."/>
            <person name="Bloem J."/>
            <person name="Labutti K."/>
            <person name="Salamov A."/>
            <person name="Andreopoulos B."/>
            <person name="Baker S."/>
            <person name="Barry K."/>
            <person name="Bills G."/>
            <person name="Bluhm B."/>
            <person name="Cannon C."/>
            <person name="Castanera R."/>
            <person name="Culley D."/>
            <person name="Daum C."/>
            <person name="Ezra D."/>
            <person name="Gonzalez J."/>
            <person name="Henrissat B."/>
            <person name="Kuo A."/>
            <person name="Liang C."/>
            <person name="Lipzen A."/>
            <person name="Lutzoni F."/>
            <person name="Magnuson J."/>
            <person name="Mondo S."/>
            <person name="Nolan M."/>
            <person name="Ohm R."/>
            <person name="Pangilinan J."/>
            <person name="Park H.-J."/>
            <person name="Ramirez L."/>
            <person name="Alfaro M."/>
            <person name="Sun H."/>
            <person name="Tritt A."/>
            <person name="Yoshinaga Y."/>
            <person name="Zwiers L.-H."/>
            <person name="Turgeon B."/>
            <person name="Goodwin S."/>
            <person name="Spatafora J."/>
            <person name="Crous P."/>
            <person name="Grigoriev I."/>
        </authorList>
    </citation>
    <scope>NUCLEOTIDE SEQUENCE</scope>
    <source>
        <strain evidence="15">CBS 121167</strain>
    </source>
</reference>
<dbReference type="PRINTS" id="PR00463">
    <property type="entry name" value="EP450I"/>
</dbReference>
<keyword evidence="8 13" id="KW-0560">Oxidoreductase</keyword>
<name>A0A6A6AZ22_9PEZI</name>
<dbReference type="FunFam" id="1.10.630.10:FF:000047">
    <property type="entry name" value="Cytochrome P450 monooxygenase"/>
    <property type="match status" value="1"/>
</dbReference>
<evidence type="ECO:0000256" key="14">
    <source>
        <dbReference type="SAM" id="Phobius"/>
    </source>
</evidence>
<dbReference type="CDD" id="cd11058">
    <property type="entry name" value="CYP60B-like"/>
    <property type="match status" value="1"/>
</dbReference>
<dbReference type="PANTHER" id="PTHR24305">
    <property type="entry name" value="CYTOCHROME P450"/>
    <property type="match status" value="1"/>
</dbReference>
<evidence type="ECO:0000256" key="12">
    <source>
        <dbReference type="PIRSR" id="PIRSR602401-1"/>
    </source>
</evidence>
<gene>
    <name evidence="15" type="ORF">K452DRAFT_322568</name>
</gene>
<sequence>MSQVLTESVLTVSPFAWFGLLVLTWLVYGIAYDLFLSPLSRFPGPRLWAISRIPSQLSIVRGHHHLDVLALHDKYGPVVRIGPAELAFNTAEAFRDIYGPRPEHERCVKERSHYGPQINGADHLSTAVDDAVHSRQRRLLSHAFSERALKEQEPLVTRYVDTLISRLREHITAAPTAALDIKAWFNYTTFDITGDLMFGESFNCLQDRELHPWIKLIFNSLKAMSLQNAVNQFPFWSALLGHCIPKRVRQGELDHFNLSAAKVDRRLKLGSERPDFISAMLKNGLTEGKGDYRNGKLVMSRAEIHSNAFLLIVGGSETSATLLSGCIYYLCQNRAILNRLSTEIRTAFPTNAAISFTTSAQLPYLAAVIQESLRMYPPLVTSLARITPLSGTTICGTRIPGNTIVAGHHYATYHSGSNFALPHRFAPERWLDSPDANPIFAADHRDALQPFSLGPRNCIGKNLAYAEIRLILCKLLWNFNVHMDAESEHWTDQEAHFVWDKPALMVRLEERPAKDVATMGA</sequence>
<dbReference type="PRINTS" id="PR00385">
    <property type="entry name" value="P450"/>
</dbReference>
<dbReference type="EMBL" id="ML995529">
    <property type="protein sequence ID" value="KAF2136205.1"/>
    <property type="molecule type" value="Genomic_DNA"/>
</dbReference>
<evidence type="ECO:0000256" key="7">
    <source>
        <dbReference type="ARBA" id="ARBA00022989"/>
    </source>
</evidence>
<keyword evidence="4 12" id="KW-0349">Heme</keyword>
<dbReference type="PROSITE" id="PS00086">
    <property type="entry name" value="CYTOCHROME_P450"/>
    <property type="match status" value="1"/>
</dbReference>
<dbReference type="InterPro" id="IPR050121">
    <property type="entry name" value="Cytochrome_P450_monoxygenase"/>
</dbReference>
<evidence type="ECO:0000256" key="3">
    <source>
        <dbReference type="ARBA" id="ARBA00010617"/>
    </source>
</evidence>